<dbReference type="PANTHER" id="PTHR12471:SF7">
    <property type="entry name" value="V-TYPE PROTON ATPASE SUBUNIT S1"/>
    <property type="match status" value="1"/>
</dbReference>
<feature type="transmembrane region" description="Helical" evidence="6">
    <location>
        <begin position="89"/>
        <end position="111"/>
    </location>
</feature>
<comment type="similarity">
    <text evidence="2">Belongs to the vacuolar ATPase subunit S1 family.</text>
</comment>
<dbReference type="InterPro" id="IPR046756">
    <property type="entry name" value="VAS1/VOA1_TM"/>
</dbReference>
<name>A0A7R9MPM6_9ACAR</name>
<feature type="non-terminal residue" evidence="8">
    <location>
        <position position="1"/>
    </location>
</feature>
<accession>A0A7R9MPM6</accession>
<dbReference type="GO" id="GO:0001671">
    <property type="term" value="F:ATPase activator activity"/>
    <property type="evidence" value="ECO:0007669"/>
    <property type="project" value="TreeGrafter"/>
</dbReference>
<evidence type="ECO:0000256" key="5">
    <source>
        <dbReference type="ARBA" id="ARBA00023136"/>
    </source>
</evidence>
<keyword evidence="9" id="KW-1185">Reference proteome</keyword>
<protein>
    <recommendedName>
        <fullName evidence="7">V-type proton ATPase subunit S1/VOA1 transmembrane domain-containing protein</fullName>
    </recommendedName>
</protein>
<proteinExistence type="inferred from homology"/>
<feature type="domain" description="V-type proton ATPase subunit S1/VOA1 transmembrane" evidence="7">
    <location>
        <begin position="84"/>
        <end position="121"/>
    </location>
</feature>
<keyword evidence="3 6" id="KW-0812">Transmembrane</keyword>
<dbReference type="GO" id="GO:0033176">
    <property type="term" value="C:proton-transporting V-type ATPase complex"/>
    <property type="evidence" value="ECO:0007669"/>
    <property type="project" value="TreeGrafter"/>
</dbReference>
<dbReference type="OrthoDB" id="337870at2759"/>
<keyword evidence="5 6" id="KW-0472">Membrane</keyword>
<evidence type="ECO:0000256" key="6">
    <source>
        <dbReference type="SAM" id="Phobius"/>
    </source>
</evidence>
<evidence type="ECO:0000256" key="4">
    <source>
        <dbReference type="ARBA" id="ARBA00022989"/>
    </source>
</evidence>
<dbReference type="Proteomes" id="UP000728032">
    <property type="component" value="Unassembled WGS sequence"/>
</dbReference>
<evidence type="ECO:0000259" key="7">
    <source>
        <dbReference type="Pfam" id="PF20520"/>
    </source>
</evidence>
<comment type="subcellular location">
    <subcellularLocation>
        <location evidence="1">Membrane</location>
        <topology evidence="1">Single-pass membrane protein</topology>
    </subcellularLocation>
</comment>
<evidence type="ECO:0000313" key="8">
    <source>
        <dbReference type="EMBL" id="CAD7663780.1"/>
    </source>
</evidence>
<dbReference type="InterPro" id="IPR008388">
    <property type="entry name" value="Ac45_acc_su"/>
</dbReference>
<dbReference type="PANTHER" id="PTHR12471">
    <property type="entry name" value="VACUOLAR ATP SYNTHASE SUBUNIT S1"/>
    <property type="match status" value="1"/>
</dbReference>
<sequence>GYWFVSKGTAVVGSARDNQDYELNVNGITAANKLSYSCSNLKIDGLDDVEDISIVFNKFQLQPFENPVNPKKYIFTDSDACEVFMTVPLWMGLLTISLFLIILLLGLYMLWRVSPPDRFENPKGKALILTTVDE</sequence>
<evidence type="ECO:0000256" key="3">
    <source>
        <dbReference type="ARBA" id="ARBA00022692"/>
    </source>
</evidence>
<dbReference type="GO" id="GO:0030641">
    <property type="term" value="P:regulation of cellular pH"/>
    <property type="evidence" value="ECO:0007669"/>
    <property type="project" value="TreeGrafter"/>
</dbReference>
<organism evidence="8">
    <name type="scientific">Oppiella nova</name>
    <dbReference type="NCBI Taxonomy" id="334625"/>
    <lineage>
        <taxon>Eukaryota</taxon>
        <taxon>Metazoa</taxon>
        <taxon>Ecdysozoa</taxon>
        <taxon>Arthropoda</taxon>
        <taxon>Chelicerata</taxon>
        <taxon>Arachnida</taxon>
        <taxon>Acari</taxon>
        <taxon>Acariformes</taxon>
        <taxon>Sarcoptiformes</taxon>
        <taxon>Oribatida</taxon>
        <taxon>Brachypylina</taxon>
        <taxon>Oppioidea</taxon>
        <taxon>Oppiidae</taxon>
        <taxon>Oppiella</taxon>
    </lineage>
</organism>
<reference evidence="8" key="1">
    <citation type="submission" date="2020-11" db="EMBL/GenBank/DDBJ databases">
        <authorList>
            <person name="Tran Van P."/>
        </authorList>
    </citation>
    <scope>NUCLEOTIDE SEQUENCE</scope>
</reference>
<evidence type="ECO:0000313" key="9">
    <source>
        <dbReference type="Proteomes" id="UP000728032"/>
    </source>
</evidence>
<dbReference type="EMBL" id="CAJPVJ010034413">
    <property type="protein sequence ID" value="CAG2180917.1"/>
    <property type="molecule type" value="Genomic_DNA"/>
</dbReference>
<keyword evidence="4 6" id="KW-1133">Transmembrane helix</keyword>
<evidence type="ECO:0000256" key="1">
    <source>
        <dbReference type="ARBA" id="ARBA00004167"/>
    </source>
</evidence>
<evidence type="ECO:0000256" key="2">
    <source>
        <dbReference type="ARBA" id="ARBA00009037"/>
    </source>
</evidence>
<dbReference type="AlphaFoldDB" id="A0A7R9MPM6"/>
<dbReference type="Pfam" id="PF20520">
    <property type="entry name" value="Ac45-VOA1_TM"/>
    <property type="match status" value="1"/>
</dbReference>
<gene>
    <name evidence="8" type="ORF">ONB1V03_LOCUS20338</name>
</gene>
<dbReference type="EMBL" id="OC949238">
    <property type="protein sequence ID" value="CAD7663780.1"/>
    <property type="molecule type" value="Genomic_DNA"/>
</dbReference>